<dbReference type="GO" id="GO:0005829">
    <property type="term" value="C:cytosol"/>
    <property type="evidence" value="ECO:0007669"/>
    <property type="project" value="TreeGrafter"/>
</dbReference>
<proteinExistence type="predicted"/>
<accession>A0A1M4T9E5</accession>
<dbReference type="SMART" id="SM00530">
    <property type="entry name" value="HTH_XRE"/>
    <property type="match status" value="1"/>
</dbReference>
<gene>
    <name evidence="3" type="ORF">SAMN02745117_00259</name>
</gene>
<evidence type="ECO:0000256" key="1">
    <source>
        <dbReference type="ARBA" id="ARBA00023125"/>
    </source>
</evidence>
<reference evidence="3 4" key="1">
    <citation type="submission" date="2016-11" db="EMBL/GenBank/DDBJ databases">
        <authorList>
            <person name="Jaros S."/>
            <person name="Januszkiewicz K."/>
            <person name="Wedrychowicz H."/>
        </authorList>
    </citation>
    <scope>NUCLEOTIDE SEQUENCE [LARGE SCALE GENOMIC DNA]</scope>
    <source>
        <strain evidence="3 4">DSM 16112</strain>
    </source>
</reference>
<dbReference type="InterPro" id="IPR010982">
    <property type="entry name" value="Lambda_DNA-bd_dom_sf"/>
</dbReference>
<keyword evidence="4" id="KW-1185">Reference proteome</keyword>
<dbReference type="Gene3D" id="1.10.260.40">
    <property type="entry name" value="lambda repressor-like DNA-binding domains"/>
    <property type="match status" value="1"/>
</dbReference>
<dbReference type="Pfam" id="PF01381">
    <property type="entry name" value="HTH_3"/>
    <property type="match status" value="1"/>
</dbReference>
<dbReference type="InterPro" id="IPR050807">
    <property type="entry name" value="TransReg_Diox_bact_type"/>
</dbReference>
<dbReference type="EMBL" id="FQUZ01000002">
    <property type="protein sequence ID" value="SHE40968.1"/>
    <property type="molecule type" value="Genomic_DNA"/>
</dbReference>
<dbReference type="GO" id="GO:0003677">
    <property type="term" value="F:DNA binding"/>
    <property type="evidence" value="ECO:0007669"/>
    <property type="project" value="UniProtKB-KW"/>
</dbReference>
<dbReference type="InterPro" id="IPR001387">
    <property type="entry name" value="Cro/C1-type_HTH"/>
</dbReference>
<feature type="domain" description="HTH cro/C1-type" evidence="2">
    <location>
        <begin position="20"/>
        <end position="74"/>
    </location>
</feature>
<evidence type="ECO:0000313" key="4">
    <source>
        <dbReference type="Proteomes" id="UP000184327"/>
    </source>
</evidence>
<dbReference type="SUPFAM" id="SSF47413">
    <property type="entry name" value="lambda repressor-like DNA-binding domains"/>
    <property type="match status" value="1"/>
</dbReference>
<dbReference type="RefSeq" id="WP_073353736.1">
    <property type="nucleotide sequence ID" value="NZ_FQUZ01000002.1"/>
</dbReference>
<dbReference type="CDD" id="cd02209">
    <property type="entry name" value="cupin_XRE_C"/>
    <property type="match status" value="1"/>
</dbReference>
<dbReference type="Proteomes" id="UP000184327">
    <property type="component" value="Unassembled WGS sequence"/>
</dbReference>
<dbReference type="PANTHER" id="PTHR46797:SF1">
    <property type="entry name" value="METHYLPHOSPHONATE SYNTHASE"/>
    <property type="match status" value="1"/>
</dbReference>
<dbReference type="InterPro" id="IPR011051">
    <property type="entry name" value="RmlC_Cupin_sf"/>
</dbReference>
<dbReference type="Pfam" id="PF07883">
    <property type="entry name" value="Cupin_2"/>
    <property type="match status" value="1"/>
</dbReference>
<dbReference type="Gene3D" id="2.60.120.10">
    <property type="entry name" value="Jelly Rolls"/>
    <property type="match status" value="1"/>
</dbReference>
<evidence type="ECO:0000259" key="2">
    <source>
        <dbReference type="PROSITE" id="PS50943"/>
    </source>
</evidence>
<protein>
    <submittedName>
        <fullName evidence="3">Transcriptional regulator, XRE family with cupin sensor</fullName>
    </submittedName>
</protein>
<dbReference type="InterPro" id="IPR013096">
    <property type="entry name" value="Cupin_2"/>
</dbReference>
<evidence type="ECO:0000313" key="3">
    <source>
        <dbReference type="EMBL" id="SHE40968.1"/>
    </source>
</evidence>
<dbReference type="STRING" id="1122156.SAMN02745117_00259"/>
<dbReference type="CDD" id="cd00093">
    <property type="entry name" value="HTH_XRE"/>
    <property type="match status" value="1"/>
</dbReference>
<name>A0A1M4T9E5_9BURK</name>
<dbReference type="OrthoDB" id="9805356at2"/>
<dbReference type="AlphaFoldDB" id="A0A1M4T9E5"/>
<dbReference type="PANTHER" id="PTHR46797">
    <property type="entry name" value="HTH-TYPE TRANSCRIPTIONAL REGULATOR"/>
    <property type="match status" value="1"/>
</dbReference>
<keyword evidence="1" id="KW-0238">DNA-binding</keyword>
<dbReference type="InterPro" id="IPR014710">
    <property type="entry name" value="RmlC-like_jellyroll"/>
</dbReference>
<organism evidence="3 4">
    <name type="scientific">Lampropedia hyalina DSM 16112</name>
    <dbReference type="NCBI Taxonomy" id="1122156"/>
    <lineage>
        <taxon>Bacteria</taxon>
        <taxon>Pseudomonadati</taxon>
        <taxon>Pseudomonadota</taxon>
        <taxon>Betaproteobacteria</taxon>
        <taxon>Burkholderiales</taxon>
        <taxon>Comamonadaceae</taxon>
        <taxon>Lampropedia</taxon>
    </lineage>
</organism>
<dbReference type="PROSITE" id="PS50943">
    <property type="entry name" value="HTH_CROC1"/>
    <property type="match status" value="1"/>
</dbReference>
<dbReference type="GO" id="GO:0003700">
    <property type="term" value="F:DNA-binding transcription factor activity"/>
    <property type="evidence" value="ECO:0007669"/>
    <property type="project" value="TreeGrafter"/>
</dbReference>
<sequence>MENFSDIHQPGLEESVGAVIRELRLKEGLTIAQVAELAGLSRGMLSKIETGSTMAGLDTLARIARALGVAMSVLFSKYDTSTASAQHVKNGAGMEVVRRGTKSGHTYHLLAYGQGPVKSFEPFLITMEDDSQTYPTFQHPGTEFLYMLEGVLEYRCGQQSYVLEPGDALSFNGEIPHGPGELTQTPIKFLSIIVYPHNQHGPGPD</sequence>
<dbReference type="SUPFAM" id="SSF51182">
    <property type="entry name" value="RmlC-like cupins"/>
    <property type="match status" value="1"/>
</dbReference>